<gene>
    <name evidence="1" type="ORF">MAR_ORF444</name>
</gene>
<evidence type="ECO:0000313" key="2">
    <source>
        <dbReference type="Proteomes" id="UP000029780"/>
    </source>
</evidence>
<sequence>MSKTRLVHNLQFSEIGQTNKTQKKGALAFCVETGDDCVLVEIPAHLSTGKVKYPICSNCETPVIWSYGHCRCKNLKEGKSGSYEAGGLLFEHKTWSV</sequence>
<evidence type="ECO:0000313" key="1">
    <source>
        <dbReference type="EMBL" id="ADB04206.1"/>
    </source>
</evidence>
<proteinExistence type="predicted"/>
<organismHost>
    <name type="scientific">Acanthamoeba</name>
    <dbReference type="NCBI Taxonomy" id="5754"/>
</organismHost>
<keyword evidence="2" id="KW-1185">Reference proteome</keyword>
<dbReference type="RefSeq" id="YP_003407168.1">
    <property type="nucleotide sequence ID" value="NC_013756.1"/>
</dbReference>
<dbReference type="OrthoDB" id="26742at10239"/>
<protein>
    <submittedName>
        <fullName evidence="1">Uncharacterized protein</fullName>
    </submittedName>
</protein>
<reference evidence="1 2" key="1">
    <citation type="journal article" date="2009" name="Proc. Natl. Acad. Sci. U.S.A.">
        <title>Giant Marseillevirus highlights the role of amoebae as a melting pot in emergence of chimeric microorganisms.</title>
        <authorList>
            <person name="Boyer M."/>
            <person name="Yutin N."/>
            <person name="Pagnier I."/>
            <person name="Barrassi L."/>
            <person name="Fournous G."/>
            <person name="Espinosa L."/>
            <person name="Robert C."/>
            <person name="Azza S."/>
            <person name="Sun S."/>
            <person name="Rossmann M.G."/>
            <person name="Suzan-Monti M."/>
            <person name="La Scola B."/>
            <person name="Koonin E.V."/>
            <person name="Raoult D."/>
        </authorList>
    </citation>
    <scope>NUCLEOTIDE SEQUENCE [LARGE SCALE GENOMIC DNA]</scope>
    <source>
        <strain evidence="1 2">T19</strain>
    </source>
</reference>
<organism evidence="1 2">
    <name type="scientific">Marseillevirus marseillevirus</name>
    <name type="common">GBM</name>
    <dbReference type="NCBI Taxonomy" id="694581"/>
    <lineage>
        <taxon>Viruses</taxon>
        <taxon>Varidnaviria</taxon>
        <taxon>Bamfordvirae</taxon>
        <taxon>Nucleocytoviricota</taxon>
        <taxon>Megaviricetes</taxon>
        <taxon>Pimascovirales</taxon>
        <taxon>Pimascovirales incertae sedis</taxon>
        <taxon>Marseilleviridae</taxon>
        <taxon>Marseillevirus</taxon>
        <taxon>Marseillevirus massiliense</taxon>
    </lineage>
</organism>
<dbReference type="Proteomes" id="UP000029780">
    <property type="component" value="Segment"/>
</dbReference>
<accession>D2XB79</accession>
<dbReference type="KEGG" id="vg:8746680"/>
<dbReference type="EMBL" id="GU071086">
    <property type="protein sequence ID" value="ADB04206.1"/>
    <property type="molecule type" value="Genomic_DNA"/>
</dbReference>
<dbReference type="GeneID" id="8746680"/>
<name>D2XB79_GBMV</name>